<comment type="caution">
    <text evidence="6">The sequence shown here is derived from an EMBL/GenBank/DDBJ whole genome shotgun (WGS) entry which is preliminary data.</text>
</comment>
<keyword evidence="1 3" id="KW-0238">DNA-binding</keyword>
<feature type="domain" description="HMG box" evidence="5">
    <location>
        <begin position="39"/>
        <end position="108"/>
    </location>
</feature>
<dbReference type="GO" id="GO:0000978">
    <property type="term" value="F:RNA polymerase II cis-regulatory region sequence-specific DNA binding"/>
    <property type="evidence" value="ECO:0007669"/>
    <property type="project" value="TreeGrafter"/>
</dbReference>
<dbReference type="Pfam" id="PF00505">
    <property type="entry name" value="HMG_box"/>
    <property type="match status" value="1"/>
</dbReference>
<name>A0A409X596_PSICY</name>
<evidence type="ECO:0000256" key="1">
    <source>
        <dbReference type="ARBA" id="ARBA00023125"/>
    </source>
</evidence>
<evidence type="ECO:0000259" key="5">
    <source>
        <dbReference type="PROSITE" id="PS50118"/>
    </source>
</evidence>
<dbReference type="InterPro" id="IPR051356">
    <property type="entry name" value="SOX/SOX-like_TF"/>
</dbReference>
<protein>
    <recommendedName>
        <fullName evidence="5">HMG box domain-containing protein</fullName>
    </recommendedName>
</protein>
<dbReference type="EMBL" id="NHYD01002585">
    <property type="protein sequence ID" value="PPQ85973.1"/>
    <property type="molecule type" value="Genomic_DNA"/>
</dbReference>
<evidence type="ECO:0000313" key="7">
    <source>
        <dbReference type="Proteomes" id="UP000283269"/>
    </source>
</evidence>
<proteinExistence type="predicted"/>
<dbReference type="Proteomes" id="UP000283269">
    <property type="component" value="Unassembled WGS sequence"/>
</dbReference>
<dbReference type="PANTHER" id="PTHR45789">
    <property type="entry name" value="FI18025P1"/>
    <property type="match status" value="1"/>
</dbReference>
<evidence type="ECO:0000256" key="2">
    <source>
        <dbReference type="ARBA" id="ARBA00023242"/>
    </source>
</evidence>
<dbReference type="OrthoDB" id="6247875at2759"/>
<dbReference type="InParanoid" id="A0A409X596"/>
<dbReference type="CDD" id="cd01389">
    <property type="entry name" value="HMG-box_ROX1-like"/>
    <property type="match status" value="1"/>
</dbReference>
<evidence type="ECO:0000256" key="3">
    <source>
        <dbReference type="PROSITE-ProRule" id="PRU00267"/>
    </source>
</evidence>
<dbReference type="InterPro" id="IPR009071">
    <property type="entry name" value="HMG_box_dom"/>
</dbReference>
<evidence type="ECO:0000313" key="6">
    <source>
        <dbReference type="EMBL" id="PPQ85973.1"/>
    </source>
</evidence>
<dbReference type="PANTHER" id="PTHR45789:SF2">
    <property type="entry name" value="FI18025P1"/>
    <property type="match status" value="1"/>
</dbReference>
<dbReference type="SUPFAM" id="SSF47095">
    <property type="entry name" value="HMG-box"/>
    <property type="match status" value="1"/>
</dbReference>
<dbReference type="GO" id="GO:0005634">
    <property type="term" value="C:nucleus"/>
    <property type="evidence" value="ECO:0007669"/>
    <property type="project" value="UniProtKB-UniRule"/>
</dbReference>
<feature type="region of interest" description="Disordered" evidence="4">
    <location>
        <begin position="105"/>
        <end position="139"/>
    </location>
</feature>
<feature type="region of interest" description="Disordered" evidence="4">
    <location>
        <begin position="1"/>
        <end position="23"/>
    </location>
</feature>
<gene>
    <name evidence="6" type="ORF">CVT25_001672</name>
</gene>
<dbReference type="AlphaFoldDB" id="A0A409X596"/>
<dbReference type="SMART" id="SM00398">
    <property type="entry name" value="HMG"/>
    <property type="match status" value="1"/>
</dbReference>
<reference evidence="6 7" key="1">
    <citation type="journal article" date="2018" name="Evol. Lett.">
        <title>Horizontal gene cluster transfer increased hallucinogenic mushroom diversity.</title>
        <authorList>
            <person name="Reynolds H.T."/>
            <person name="Vijayakumar V."/>
            <person name="Gluck-Thaler E."/>
            <person name="Korotkin H.B."/>
            <person name="Matheny P.B."/>
            <person name="Slot J.C."/>
        </authorList>
    </citation>
    <scope>NUCLEOTIDE SEQUENCE [LARGE SCALE GENOMIC DNA]</scope>
    <source>
        <strain evidence="6 7">2631</strain>
    </source>
</reference>
<dbReference type="Gene3D" id="1.10.30.10">
    <property type="entry name" value="High mobility group box domain"/>
    <property type="match status" value="1"/>
</dbReference>
<dbReference type="GO" id="GO:0000981">
    <property type="term" value="F:DNA-binding transcription factor activity, RNA polymerase II-specific"/>
    <property type="evidence" value="ECO:0007669"/>
    <property type="project" value="TreeGrafter"/>
</dbReference>
<keyword evidence="7" id="KW-1185">Reference proteome</keyword>
<organism evidence="6 7">
    <name type="scientific">Psilocybe cyanescens</name>
    <dbReference type="NCBI Taxonomy" id="93625"/>
    <lineage>
        <taxon>Eukaryota</taxon>
        <taxon>Fungi</taxon>
        <taxon>Dikarya</taxon>
        <taxon>Basidiomycota</taxon>
        <taxon>Agaricomycotina</taxon>
        <taxon>Agaricomycetes</taxon>
        <taxon>Agaricomycetidae</taxon>
        <taxon>Agaricales</taxon>
        <taxon>Agaricineae</taxon>
        <taxon>Strophariaceae</taxon>
        <taxon>Psilocybe</taxon>
    </lineage>
</organism>
<evidence type="ECO:0000256" key="4">
    <source>
        <dbReference type="SAM" id="MobiDB-lite"/>
    </source>
</evidence>
<dbReference type="STRING" id="93625.A0A409X596"/>
<keyword evidence="2 3" id="KW-0539">Nucleus</keyword>
<sequence length="399" mass="45100">MSEEGFKPASNLILPDPTHPIQTDLKKKSHARKQPAGHIPRPKNAFILFRCDFVRQKKIPESVENDHRNISRIIGKIWRQMTDEQKEPWKKLADQEKVKHHINYPNYKFATGPSNRKKTKRGDDVPREVQKDGSPKDEEDIGNLLQRAESCPPGALLVPRAIIENNKPAYGDPLTTRDDLSRRPSRVKLYRSAPYDLDVDGQPVGYFEDLAHQHYFAQTIASGSAIPPADKQEGVDMSNGDSMFRGPRLDAVQYPIPDSTTPPEWETSALPLDLDSLYEADYSRPSNQSADFNRDRFLNSSEAMFTDPFNHVLTSLPHTHPNMSLEDTRSLDSLTSSDLYIPVGGDHGERSDMNLTTHHDFPPLHEGDETLTPNELADDIISQFSRDLQMAAPQEGKDF</sequence>
<dbReference type="InterPro" id="IPR036910">
    <property type="entry name" value="HMG_box_dom_sf"/>
</dbReference>
<feature type="DNA-binding region" description="HMG box" evidence="3">
    <location>
        <begin position="39"/>
        <end position="108"/>
    </location>
</feature>
<dbReference type="PROSITE" id="PS50118">
    <property type="entry name" value="HMG_BOX_2"/>
    <property type="match status" value="1"/>
</dbReference>
<accession>A0A409X596</accession>
<feature type="compositionally biased region" description="Basic and acidic residues" evidence="4">
    <location>
        <begin position="121"/>
        <end position="136"/>
    </location>
</feature>